<dbReference type="EMBL" id="BGPR01001037">
    <property type="protein sequence ID" value="GBM43676.1"/>
    <property type="molecule type" value="Genomic_DNA"/>
</dbReference>
<gene>
    <name evidence="1" type="ORF">AVEN_78042_1</name>
</gene>
<reference evidence="1 2" key="1">
    <citation type="journal article" date="2019" name="Sci. Rep.">
        <title>Orb-weaving spider Araneus ventricosus genome elucidates the spidroin gene catalogue.</title>
        <authorList>
            <person name="Kono N."/>
            <person name="Nakamura H."/>
            <person name="Ohtoshi R."/>
            <person name="Moran D.A.P."/>
            <person name="Shinohara A."/>
            <person name="Yoshida Y."/>
            <person name="Fujiwara M."/>
            <person name="Mori M."/>
            <person name="Tomita M."/>
            <person name="Arakawa K."/>
        </authorList>
    </citation>
    <scope>NUCLEOTIDE SEQUENCE [LARGE SCALE GENOMIC DNA]</scope>
</reference>
<sequence length="105" mass="11868">MPKQGGIIIYDILNRKLRAKDKIVKIAFVKFIVKASRPYNRVHGGLVIRSRLRSCRIPGSKLDSTEDPRCLWAWCSPNLMWVKRPPASAVRNLGERSPSSGVIII</sequence>
<evidence type="ECO:0000313" key="1">
    <source>
        <dbReference type="EMBL" id="GBM43676.1"/>
    </source>
</evidence>
<dbReference type="Proteomes" id="UP000499080">
    <property type="component" value="Unassembled WGS sequence"/>
</dbReference>
<organism evidence="1 2">
    <name type="scientific">Araneus ventricosus</name>
    <name type="common">Orbweaver spider</name>
    <name type="synonym">Epeira ventricosa</name>
    <dbReference type="NCBI Taxonomy" id="182803"/>
    <lineage>
        <taxon>Eukaryota</taxon>
        <taxon>Metazoa</taxon>
        <taxon>Ecdysozoa</taxon>
        <taxon>Arthropoda</taxon>
        <taxon>Chelicerata</taxon>
        <taxon>Arachnida</taxon>
        <taxon>Araneae</taxon>
        <taxon>Araneomorphae</taxon>
        <taxon>Entelegynae</taxon>
        <taxon>Araneoidea</taxon>
        <taxon>Araneidae</taxon>
        <taxon>Araneus</taxon>
    </lineage>
</organism>
<comment type="caution">
    <text evidence="1">The sequence shown here is derived from an EMBL/GenBank/DDBJ whole genome shotgun (WGS) entry which is preliminary data.</text>
</comment>
<accession>A0A4Y2FSW3</accession>
<name>A0A4Y2FSW3_ARAVE</name>
<evidence type="ECO:0000313" key="2">
    <source>
        <dbReference type="Proteomes" id="UP000499080"/>
    </source>
</evidence>
<protein>
    <submittedName>
        <fullName evidence="1">Uncharacterized protein</fullName>
    </submittedName>
</protein>
<dbReference type="AlphaFoldDB" id="A0A4Y2FSW3"/>
<keyword evidence="2" id="KW-1185">Reference proteome</keyword>
<proteinExistence type="predicted"/>